<evidence type="ECO:0008006" key="3">
    <source>
        <dbReference type="Google" id="ProtNLM"/>
    </source>
</evidence>
<dbReference type="EnsemblMetazoa" id="AFUN014323-RA">
    <property type="protein sequence ID" value="AFUN014323-PA"/>
    <property type="gene ID" value="AFUN014323"/>
</dbReference>
<dbReference type="VEuPathDB" id="VectorBase:AFUN014323"/>
<evidence type="ECO:0000313" key="2">
    <source>
        <dbReference type="EnsemblMetazoa" id="AFUN014323-PA"/>
    </source>
</evidence>
<protein>
    <recommendedName>
        <fullName evidence="3">Secreted protein</fullName>
    </recommendedName>
</protein>
<evidence type="ECO:0000256" key="1">
    <source>
        <dbReference type="SAM" id="SignalP"/>
    </source>
</evidence>
<dbReference type="AlphaFoldDB" id="A0A182S1G3"/>
<feature type="signal peptide" evidence="1">
    <location>
        <begin position="1"/>
        <end position="20"/>
    </location>
</feature>
<proteinExistence type="predicted"/>
<keyword evidence="1" id="KW-0732">Signal</keyword>
<organism evidence="2">
    <name type="scientific">Anopheles funestus</name>
    <name type="common">African malaria mosquito</name>
    <dbReference type="NCBI Taxonomy" id="62324"/>
    <lineage>
        <taxon>Eukaryota</taxon>
        <taxon>Metazoa</taxon>
        <taxon>Ecdysozoa</taxon>
        <taxon>Arthropoda</taxon>
        <taxon>Hexapoda</taxon>
        <taxon>Insecta</taxon>
        <taxon>Pterygota</taxon>
        <taxon>Neoptera</taxon>
        <taxon>Endopterygota</taxon>
        <taxon>Diptera</taxon>
        <taxon>Nematocera</taxon>
        <taxon>Culicoidea</taxon>
        <taxon>Culicidae</taxon>
        <taxon>Anophelinae</taxon>
        <taxon>Anopheles</taxon>
    </lineage>
</organism>
<name>A0A182S1G3_ANOFN</name>
<reference evidence="2" key="1">
    <citation type="submission" date="2020-05" db="UniProtKB">
        <authorList>
            <consortium name="EnsemblMetazoa"/>
        </authorList>
    </citation>
    <scope>IDENTIFICATION</scope>
    <source>
        <strain evidence="2">FUMOZ</strain>
    </source>
</reference>
<sequence length="82" mass="9385">MVSIGNIILVCNLMFCTVTALSRRPSPYNVQQQLNPAGSMVQLPRYRPNEVNSYFVCPEGCICKRPYVRDTVRFKCQVILPF</sequence>
<feature type="chain" id="PRO_5008135293" description="Secreted protein" evidence="1">
    <location>
        <begin position="21"/>
        <end position="82"/>
    </location>
</feature>
<accession>A0A182S1G3</accession>